<dbReference type="KEGG" id="nli:G3M70_02425"/>
<evidence type="ECO:0000313" key="2">
    <source>
        <dbReference type="EMBL" id="QPJ60803.1"/>
    </source>
</evidence>
<feature type="signal peptide" evidence="1">
    <location>
        <begin position="1"/>
        <end position="32"/>
    </location>
</feature>
<dbReference type="PIRSF" id="PIRSF004649">
    <property type="entry name" value="MlaC"/>
    <property type="match status" value="1"/>
</dbReference>
<dbReference type="Pfam" id="PF05494">
    <property type="entry name" value="MlaC"/>
    <property type="match status" value="1"/>
</dbReference>
<dbReference type="InterPro" id="IPR042245">
    <property type="entry name" value="Tgt2/MlaC_sf"/>
</dbReference>
<gene>
    <name evidence="2" type="ORF">G3M70_02425</name>
</gene>
<dbReference type="InterPro" id="IPR008869">
    <property type="entry name" value="MlaC/ttg2D"/>
</dbReference>
<dbReference type="Proteomes" id="UP000594688">
    <property type="component" value="Chromosome"/>
</dbReference>
<accession>A0A7T0BTY3</accession>
<evidence type="ECO:0000256" key="1">
    <source>
        <dbReference type="SAM" id="SignalP"/>
    </source>
</evidence>
<dbReference type="EMBL" id="CP048685">
    <property type="protein sequence ID" value="QPJ60803.1"/>
    <property type="molecule type" value="Genomic_DNA"/>
</dbReference>
<sequence>MKRRKQFSLKTYLSLFALCIAVLASSAYSVRAAAIKDDLKSTIDNVIQVVTNPEYKSNETTRREKLRNIINPMFNYHEMGKRALGKKDWMARNKGERQQFIDLFGKLLENSYASKIESYQDEKIEYGDEIVKGKYAMVKTKIIRKDDTINVDYKLINGGKNWRVYDFVIEDVSMIRNYRSQFSKIIRKDSFQTLLNKMSEKVGDLENGGEKNDKL</sequence>
<name>A0A7T0BTY3_9BACT</name>
<evidence type="ECO:0000313" key="3">
    <source>
        <dbReference type="Proteomes" id="UP000594688"/>
    </source>
</evidence>
<reference evidence="2 3" key="1">
    <citation type="submission" date="2020-02" db="EMBL/GenBank/DDBJ databases">
        <title>Genomic and physiological characterization of two novel Nitrospinaceae genera.</title>
        <authorList>
            <person name="Mueller A.J."/>
            <person name="Jung M.-Y."/>
            <person name="Strachan C.R."/>
            <person name="Herbold C.W."/>
            <person name="Kirkegaard R.H."/>
            <person name="Daims H."/>
        </authorList>
    </citation>
    <scope>NUCLEOTIDE SEQUENCE [LARGE SCALE GENOMIC DNA]</scope>
    <source>
        <strain evidence="2">EB</strain>
    </source>
</reference>
<protein>
    <submittedName>
        <fullName evidence="2">ABC transporter substrate-binding protein</fullName>
    </submittedName>
</protein>
<keyword evidence="1" id="KW-0732">Signal</keyword>
<dbReference type="AlphaFoldDB" id="A0A7T0BTY3"/>
<organism evidence="2 3">
    <name type="scientific">Candidatus Nitronauta litoralis</name>
    <dbReference type="NCBI Taxonomy" id="2705533"/>
    <lineage>
        <taxon>Bacteria</taxon>
        <taxon>Pseudomonadati</taxon>
        <taxon>Nitrospinota/Tectimicrobiota group</taxon>
        <taxon>Nitrospinota</taxon>
        <taxon>Nitrospinia</taxon>
        <taxon>Nitrospinales</taxon>
        <taxon>Nitrospinaceae</taxon>
        <taxon>Candidatus Nitronauta</taxon>
    </lineage>
</organism>
<feature type="chain" id="PRO_5032444064" evidence="1">
    <location>
        <begin position="33"/>
        <end position="215"/>
    </location>
</feature>
<dbReference type="PANTHER" id="PTHR36573:SF1">
    <property type="entry name" value="INTERMEMBRANE PHOSPHOLIPID TRANSPORT SYSTEM BINDING PROTEIN MLAC"/>
    <property type="match status" value="1"/>
</dbReference>
<dbReference type="PANTHER" id="PTHR36573">
    <property type="entry name" value="INTERMEMBRANE PHOSPHOLIPID TRANSPORT SYSTEM BINDING PROTEIN MLAC"/>
    <property type="match status" value="1"/>
</dbReference>
<dbReference type="Gene3D" id="3.10.450.710">
    <property type="entry name" value="Tgt2/MlaC"/>
    <property type="match status" value="1"/>
</dbReference>
<proteinExistence type="predicted"/>